<dbReference type="CDD" id="cd06267">
    <property type="entry name" value="PBP1_LacI_sugar_binding-like"/>
    <property type="match status" value="1"/>
</dbReference>
<accession>A0A4V2JS84</accession>
<evidence type="ECO:0000256" key="2">
    <source>
        <dbReference type="ARBA" id="ARBA00023125"/>
    </source>
</evidence>
<dbReference type="InterPro" id="IPR010982">
    <property type="entry name" value="Lambda_DNA-bd_dom_sf"/>
</dbReference>
<dbReference type="PROSITE" id="PS50932">
    <property type="entry name" value="HTH_LACI_2"/>
    <property type="match status" value="1"/>
</dbReference>
<keyword evidence="2" id="KW-0238">DNA-binding</keyword>
<dbReference type="Proteomes" id="UP000292373">
    <property type="component" value="Unassembled WGS sequence"/>
</dbReference>
<proteinExistence type="predicted"/>
<dbReference type="InterPro" id="IPR000843">
    <property type="entry name" value="HTH_LacI"/>
</dbReference>
<keyword evidence="1" id="KW-0805">Transcription regulation</keyword>
<dbReference type="EMBL" id="SDMQ01000015">
    <property type="protein sequence ID" value="TBT83021.1"/>
    <property type="molecule type" value="Genomic_DNA"/>
</dbReference>
<dbReference type="GO" id="GO:0003700">
    <property type="term" value="F:DNA-binding transcription factor activity"/>
    <property type="evidence" value="ECO:0007669"/>
    <property type="project" value="TreeGrafter"/>
</dbReference>
<evidence type="ECO:0000256" key="1">
    <source>
        <dbReference type="ARBA" id="ARBA00023015"/>
    </source>
</evidence>
<dbReference type="CDD" id="cd01392">
    <property type="entry name" value="HTH_LacI"/>
    <property type="match status" value="1"/>
</dbReference>
<evidence type="ECO:0000313" key="5">
    <source>
        <dbReference type="EMBL" id="TBT83021.1"/>
    </source>
</evidence>
<evidence type="ECO:0000313" key="6">
    <source>
        <dbReference type="Proteomes" id="UP000292373"/>
    </source>
</evidence>
<dbReference type="InterPro" id="IPR046335">
    <property type="entry name" value="LacI/GalR-like_sensor"/>
</dbReference>
<name>A0A4V2JS84_9ACTN</name>
<dbReference type="Pfam" id="PF13377">
    <property type="entry name" value="Peripla_BP_3"/>
    <property type="match status" value="1"/>
</dbReference>
<reference evidence="5 6" key="1">
    <citation type="submission" date="2019-01" db="EMBL/GenBank/DDBJ databases">
        <title>Lactibacter flavus gen. nov., sp. nov., a novel bacterium of the family Propionibacteriaceae isolated from raw milk and dairy products.</title>
        <authorList>
            <person name="Huptas C."/>
            <person name="Wenning M."/>
            <person name="Breitenwieser F."/>
            <person name="Doll E."/>
            <person name="Von Neubeck M."/>
            <person name="Busse H.-J."/>
            <person name="Scherer S."/>
        </authorList>
    </citation>
    <scope>NUCLEOTIDE SEQUENCE [LARGE SCALE GENOMIC DNA]</scope>
    <source>
        <strain evidence="5 6">KCTC 33808</strain>
    </source>
</reference>
<dbReference type="Pfam" id="PF00356">
    <property type="entry name" value="LacI"/>
    <property type="match status" value="1"/>
</dbReference>
<dbReference type="PANTHER" id="PTHR30146:SF153">
    <property type="entry name" value="LACTOSE OPERON REPRESSOR"/>
    <property type="match status" value="1"/>
</dbReference>
<dbReference type="OrthoDB" id="3226810at2"/>
<dbReference type="Gene3D" id="1.10.260.40">
    <property type="entry name" value="lambda repressor-like DNA-binding domains"/>
    <property type="match status" value="1"/>
</dbReference>
<keyword evidence="6" id="KW-1185">Reference proteome</keyword>
<comment type="caution">
    <text evidence="5">The sequence shown here is derived from an EMBL/GenBank/DDBJ whole genome shotgun (WGS) entry which is preliminary data.</text>
</comment>
<dbReference type="SMART" id="SM00354">
    <property type="entry name" value="HTH_LACI"/>
    <property type="match status" value="1"/>
</dbReference>
<evidence type="ECO:0000259" key="4">
    <source>
        <dbReference type="PROSITE" id="PS50932"/>
    </source>
</evidence>
<organism evidence="5 6">
    <name type="scientific">Propioniciclava sinopodophylli</name>
    <dbReference type="NCBI Taxonomy" id="1837344"/>
    <lineage>
        <taxon>Bacteria</taxon>
        <taxon>Bacillati</taxon>
        <taxon>Actinomycetota</taxon>
        <taxon>Actinomycetes</taxon>
        <taxon>Propionibacteriales</taxon>
        <taxon>Propionibacteriaceae</taxon>
        <taxon>Propioniciclava</taxon>
    </lineage>
</organism>
<gene>
    <name evidence="5" type="ORF">ET989_12860</name>
</gene>
<dbReference type="SUPFAM" id="SSF47413">
    <property type="entry name" value="lambda repressor-like DNA-binding domains"/>
    <property type="match status" value="1"/>
</dbReference>
<dbReference type="RefSeq" id="WP_131169624.1">
    <property type="nucleotide sequence ID" value="NZ_SDMQ01000015.1"/>
</dbReference>
<evidence type="ECO:0000256" key="3">
    <source>
        <dbReference type="ARBA" id="ARBA00023163"/>
    </source>
</evidence>
<dbReference type="AlphaFoldDB" id="A0A4V2JS84"/>
<feature type="domain" description="HTH lacI-type" evidence="4">
    <location>
        <begin position="4"/>
        <end position="58"/>
    </location>
</feature>
<dbReference type="SUPFAM" id="SSF53822">
    <property type="entry name" value="Periplasmic binding protein-like I"/>
    <property type="match status" value="1"/>
</dbReference>
<sequence length="341" mass="35789">MAGNLKQVARAARVSLATASRVLSGSTYPVSPELRERVLAVAAELDYVPNAQARALISGNARTVGMLVGEVGDPYFDAMIDGVHRVAAEEGCLVTIIGTYRDTEKELASFRQLQSHGASIIIVAGSGIEENEYRTGLETRIESFAGMGRVVVMGRHHLNPTLNVIRVEADNRGAGRLLGEHLRALGHTHVGVLSGRANVTSTIDRITGLTEGLGRRPLVEEVPQTRDGGYAGAAALVRQDPDLTAIVGTADQMAVGALAYCKDHGISVPQDMSVAGCNDIWVSRDLTPSLTTVHFPLAEMGAAGLRLALATPVGGAGSQTFKVHLVARGSTGPSPDEQSGD</sequence>
<dbReference type="InterPro" id="IPR028082">
    <property type="entry name" value="Peripla_BP_I"/>
</dbReference>
<protein>
    <submittedName>
        <fullName evidence="5">LacI family transcriptional regulator</fullName>
    </submittedName>
</protein>
<dbReference type="Gene3D" id="3.40.50.2300">
    <property type="match status" value="2"/>
</dbReference>
<dbReference type="GO" id="GO:0000976">
    <property type="term" value="F:transcription cis-regulatory region binding"/>
    <property type="evidence" value="ECO:0007669"/>
    <property type="project" value="TreeGrafter"/>
</dbReference>
<dbReference type="PANTHER" id="PTHR30146">
    <property type="entry name" value="LACI-RELATED TRANSCRIPTIONAL REPRESSOR"/>
    <property type="match status" value="1"/>
</dbReference>
<keyword evidence="3" id="KW-0804">Transcription</keyword>